<reference evidence="1" key="1">
    <citation type="submission" date="2021-02" db="EMBL/GenBank/DDBJ databases">
        <authorList>
            <person name="Nowell W R."/>
        </authorList>
    </citation>
    <scope>NUCLEOTIDE SEQUENCE</scope>
</reference>
<dbReference type="PANTHER" id="PTHR21180:SF32">
    <property type="entry name" value="ENDONUCLEASE_EXONUCLEASE_PHOSPHATASE FAMILY DOMAIN-CONTAINING PROTEIN 1"/>
    <property type="match status" value="1"/>
</dbReference>
<dbReference type="EMBL" id="CAJOBD010005518">
    <property type="protein sequence ID" value="CAF4033599.1"/>
    <property type="molecule type" value="Genomic_DNA"/>
</dbReference>
<dbReference type="SUPFAM" id="SSF47781">
    <property type="entry name" value="RuvA domain 2-like"/>
    <property type="match status" value="2"/>
</dbReference>
<dbReference type="InterPro" id="IPR010994">
    <property type="entry name" value="RuvA_2-like"/>
</dbReference>
<evidence type="ECO:0000313" key="1">
    <source>
        <dbReference type="EMBL" id="CAF1193528.1"/>
    </source>
</evidence>
<dbReference type="SUPFAM" id="SSF56219">
    <property type="entry name" value="DNase I-like"/>
    <property type="match status" value="1"/>
</dbReference>
<proteinExistence type="predicted"/>
<dbReference type="Gene3D" id="3.60.10.10">
    <property type="entry name" value="Endonuclease/exonuclease/phosphatase"/>
    <property type="match status" value="1"/>
</dbReference>
<sequence length="525" mass="60117">MGTSNSCLTISFNNFHSLCRRSSISKLKHDYQEPNYNNAININHVSEDELLLLPGINRHLAQNIIQYRQNHNGFKQISELLQVNGITSNLLKHIYADITIDSFSSSLSNTKKELINLNLASYNELCSVDGLTPNLIKRIIQHRKRNGLFHSIEDLLKIKGIDYIILETIRPFVTVGDQQIRISISNPSLNNLYSILKRNDNNIKDTLSPVPHRLETLPIEIQTTFLSLPPSRPSAIDNNNNNNNNNNNMIQNTFRFASWNLQQLTNDKVQNPDIREVICRVILENNFSLIGIQGIENKESLDYIIQELNNPTIPSIKNWSNHRQGKWKSITSDVSVEILQRTEYLGFLYDESIGIELKQASLLPFKTYFTQLPYITIFRIFNKLELVFVNIHLKTKKSHEDKNQEKKDEVRSLSVLAQAMKNTIEQKHVIIFGDFDSIPTASEFEALIKCNYLYVIQQNTDISLKEPQGSICLDNIWLSEEAKSLSTGNSGIIRDGLTNIWIPNDWTLGGLVSDHCPIWMELDLS</sequence>
<dbReference type="PANTHER" id="PTHR21180">
    <property type="entry name" value="ENDONUCLEASE/EXONUCLEASE/PHOSPHATASE FAMILY DOMAIN-CONTAINING PROTEIN 1"/>
    <property type="match status" value="1"/>
</dbReference>
<protein>
    <recommendedName>
        <fullName evidence="4">Endonuclease/exonuclease/phosphatase family domain-containing protein 1</fullName>
    </recommendedName>
</protein>
<dbReference type="InterPro" id="IPR051675">
    <property type="entry name" value="Endo/Exo/Phosphatase_dom_1"/>
</dbReference>
<dbReference type="Pfam" id="PF12836">
    <property type="entry name" value="HHH_3"/>
    <property type="match status" value="2"/>
</dbReference>
<comment type="caution">
    <text evidence="1">The sequence shown here is derived from an EMBL/GenBank/DDBJ whole genome shotgun (WGS) entry which is preliminary data.</text>
</comment>
<dbReference type="EMBL" id="CAJNOT010001401">
    <property type="protein sequence ID" value="CAF1193528.1"/>
    <property type="molecule type" value="Genomic_DNA"/>
</dbReference>
<accession>A0A814VWE8</accession>
<evidence type="ECO:0008006" key="4">
    <source>
        <dbReference type="Google" id="ProtNLM"/>
    </source>
</evidence>
<evidence type="ECO:0000313" key="2">
    <source>
        <dbReference type="EMBL" id="CAF4033599.1"/>
    </source>
</evidence>
<dbReference type="Proteomes" id="UP000663864">
    <property type="component" value="Unassembled WGS sequence"/>
</dbReference>
<name>A0A814VWE8_9BILA</name>
<dbReference type="Gene3D" id="1.10.150.280">
    <property type="entry name" value="AF1531-like domain"/>
    <property type="match status" value="1"/>
</dbReference>
<dbReference type="Proteomes" id="UP000663836">
    <property type="component" value="Unassembled WGS sequence"/>
</dbReference>
<dbReference type="AlphaFoldDB" id="A0A814VWE8"/>
<dbReference type="Gene3D" id="1.10.150.320">
    <property type="entry name" value="Photosystem II 12 kDa extrinsic protein"/>
    <property type="match status" value="1"/>
</dbReference>
<gene>
    <name evidence="2" type="ORF">JBS370_LOCUS28099</name>
    <name evidence="1" type="ORF">ZHD862_LOCUS22444</name>
</gene>
<organism evidence="1 3">
    <name type="scientific">Rotaria sordida</name>
    <dbReference type="NCBI Taxonomy" id="392033"/>
    <lineage>
        <taxon>Eukaryota</taxon>
        <taxon>Metazoa</taxon>
        <taxon>Spiralia</taxon>
        <taxon>Gnathifera</taxon>
        <taxon>Rotifera</taxon>
        <taxon>Eurotatoria</taxon>
        <taxon>Bdelloidea</taxon>
        <taxon>Philodinida</taxon>
        <taxon>Philodinidae</taxon>
        <taxon>Rotaria</taxon>
    </lineage>
</organism>
<dbReference type="InterPro" id="IPR036691">
    <property type="entry name" value="Endo/exonu/phosph_ase_sf"/>
</dbReference>
<evidence type="ECO:0000313" key="3">
    <source>
        <dbReference type="Proteomes" id="UP000663864"/>
    </source>
</evidence>